<feature type="domain" description="DUF4384" evidence="1">
    <location>
        <begin position="165"/>
        <end position="243"/>
    </location>
</feature>
<dbReference type="RefSeq" id="WP_108976396.1">
    <property type="nucleotide sequence ID" value="NZ_BFBB01000005.1"/>
</dbReference>
<dbReference type="Pfam" id="PF14326">
    <property type="entry name" value="DUF4384"/>
    <property type="match status" value="1"/>
</dbReference>
<dbReference type="AlphaFoldDB" id="A0A2P2E0S5"/>
<comment type="caution">
    <text evidence="2">The sequence shown here is derived from an EMBL/GenBank/DDBJ whole genome shotgun (WGS) entry which is preliminary data.</text>
</comment>
<sequence>MNSRLLILVAILTIGLFAEPKETKLPIYKYALLVSQGTTDALEISNHLRGQIIQSKRGDFIYVSDPMFSGDEKLNVNAIIEEKAEIKVAEKLILLKDQGSMTSIQLYDIESGNLEYKNSLPSSMHKTLFQDFYAHIDKKNIYLALSEKKSSPSAPIKITALKSKYVAGEPLRFELEVEEDHYVYVLLVPESKQEDPVLIFPNSTQTANFLKKGEKVTIPENLGSLRTAPPFGKDKIKAFASKEAWDEFQFKNKKGDSFFKLLPPALTSSKSIIVSEVTTQMLKDVEVAEWEITIAPN</sequence>
<dbReference type="Proteomes" id="UP000245133">
    <property type="component" value="Unassembled WGS sequence"/>
</dbReference>
<dbReference type="InterPro" id="IPR025493">
    <property type="entry name" value="DUF4384"/>
</dbReference>
<protein>
    <recommendedName>
        <fullName evidence="1">DUF4384 domain-containing protein</fullName>
    </recommendedName>
</protein>
<evidence type="ECO:0000259" key="1">
    <source>
        <dbReference type="Pfam" id="PF14326"/>
    </source>
</evidence>
<name>A0A2P2E0S5_9LEPT</name>
<keyword evidence="3" id="KW-1185">Reference proteome</keyword>
<proteinExistence type="predicted"/>
<gene>
    <name evidence="2" type="ORF">LPTSP4_19940</name>
</gene>
<reference evidence="2 3" key="1">
    <citation type="submission" date="2018-02" db="EMBL/GenBank/DDBJ databases">
        <title>Novel Leptospira species isolated from soil and water in Japan.</title>
        <authorList>
            <person name="Nakao R."/>
            <person name="Masuzawa T."/>
        </authorList>
    </citation>
    <scope>NUCLEOTIDE SEQUENCE [LARGE SCALE GENOMIC DNA]</scope>
    <source>
        <strain evidence="2 3">YH101</strain>
    </source>
</reference>
<evidence type="ECO:0000313" key="2">
    <source>
        <dbReference type="EMBL" id="GBF50469.1"/>
    </source>
</evidence>
<accession>A0A2P2E0S5</accession>
<organism evidence="2 3">
    <name type="scientific">Leptospira ryugenii</name>
    <dbReference type="NCBI Taxonomy" id="1917863"/>
    <lineage>
        <taxon>Bacteria</taxon>
        <taxon>Pseudomonadati</taxon>
        <taxon>Spirochaetota</taxon>
        <taxon>Spirochaetia</taxon>
        <taxon>Leptospirales</taxon>
        <taxon>Leptospiraceae</taxon>
        <taxon>Leptospira</taxon>
    </lineage>
</organism>
<dbReference type="EMBL" id="BFBB01000005">
    <property type="protein sequence ID" value="GBF50469.1"/>
    <property type="molecule type" value="Genomic_DNA"/>
</dbReference>
<dbReference type="OrthoDB" id="337699at2"/>
<evidence type="ECO:0000313" key="3">
    <source>
        <dbReference type="Proteomes" id="UP000245133"/>
    </source>
</evidence>